<evidence type="ECO:0008006" key="3">
    <source>
        <dbReference type="Google" id="ProtNLM"/>
    </source>
</evidence>
<evidence type="ECO:0000313" key="1">
    <source>
        <dbReference type="EMBL" id="CAH2087200.1"/>
    </source>
</evidence>
<dbReference type="AlphaFoldDB" id="A0AAU9TRP8"/>
<gene>
    <name evidence="1" type="ORF">EEDITHA_LOCUS3487</name>
</gene>
<dbReference type="Proteomes" id="UP001153954">
    <property type="component" value="Unassembled WGS sequence"/>
</dbReference>
<keyword evidence="2" id="KW-1185">Reference proteome</keyword>
<comment type="caution">
    <text evidence="1">The sequence shown here is derived from an EMBL/GenBank/DDBJ whole genome shotgun (WGS) entry which is preliminary data.</text>
</comment>
<sequence>MIPQNNTKTNVIKEKINISKTAERFLLEKFSSKTSNANQWITEFERECERYEITQNEEKIEILKHLLEKQCLDWYASMLIKLTVNSEWSLWKDNFCETYENKGWSQVKYAFTFRYQNGSLLEYATKKEKLLLEVNKHIDTQTMINLIVIGLPSYIMEKINKESVKSTATLYNEIGKHEYVVNKKNFYTPKQNSFDSKGKVEKKTM</sequence>
<proteinExistence type="predicted"/>
<evidence type="ECO:0000313" key="2">
    <source>
        <dbReference type="Proteomes" id="UP001153954"/>
    </source>
</evidence>
<reference evidence="1" key="1">
    <citation type="submission" date="2022-03" db="EMBL/GenBank/DDBJ databases">
        <authorList>
            <person name="Tunstrom K."/>
        </authorList>
    </citation>
    <scope>NUCLEOTIDE SEQUENCE</scope>
</reference>
<accession>A0AAU9TRP8</accession>
<organism evidence="1 2">
    <name type="scientific">Euphydryas editha</name>
    <name type="common">Edith's checkerspot</name>
    <dbReference type="NCBI Taxonomy" id="104508"/>
    <lineage>
        <taxon>Eukaryota</taxon>
        <taxon>Metazoa</taxon>
        <taxon>Ecdysozoa</taxon>
        <taxon>Arthropoda</taxon>
        <taxon>Hexapoda</taxon>
        <taxon>Insecta</taxon>
        <taxon>Pterygota</taxon>
        <taxon>Neoptera</taxon>
        <taxon>Endopterygota</taxon>
        <taxon>Lepidoptera</taxon>
        <taxon>Glossata</taxon>
        <taxon>Ditrysia</taxon>
        <taxon>Papilionoidea</taxon>
        <taxon>Nymphalidae</taxon>
        <taxon>Nymphalinae</taxon>
        <taxon>Euphydryas</taxon>
    </lineage>
</organism>
<dbReference type="EMBL" id="CAKOGL010000006">
    <property type="protein sequence ID" value="CAH2087200.1"/>
    <property type="molecule type" value="Genomic_DNA"/>
</dbReference>
<name>A0AAU9TRP8_EUPED</name>
<protein>
    <recommendedName>
        <fullName evidence="3">Retrotransposon gag domain-containing protein</fullName>
    </recommendedName>
</protein>